<name>A0A9D1LNK8_9FIRM</name>
<sequence length="344" mass="39133">MVTIATLSEGRKKRKTASMPVFGAIFLAVLLLGVLCKLLLGKASMLDDLYSRVIVYILGTPYSLVDLMPDYGWFAFCLPGCLLIFIHSARAAGRKIGYLILVILEVLSFIGGYGLWAINLFALSYIPVDYHDLLLTIYRYCSYACVGIHALAAFLTLFDSLLLGNRFREVYKLRRIRLDYAKTMDDKAAAAKEFKRLWAKRLYSEMLEFLYEPYWSLDSALPLDKGAIEYLIYSGGIYRKKGEEVRLRELCATGQITSLKLERAHIKEEYEKGIGDKRFVDPATVAPYLKSIADRNRIEVESNAPSEKLLKQAKKEELKAKKEMQRLQKADIKKAGEYSIPQSR</sequence>
<accession>A0A9D1LNK8</accession>
<evidence type="ECO:0000256" key="1">
    <source>
        <dbReference type="SAM" id="Coils"/>
    </source>
</evidence>
<comment type="caution">
    <text evidence="3">The sequence shown here is derived from an EMBL/GenBank/DDBJ whole genome shotgun (WGS) entry which is preliminary data.</text>
</comment>
<feature type="coiled-coil region" evidence="1">
    <location>
        <begin position="306"/>
        <end position="335"/>
    </location>
</feature>
<feature type="transmembrane region" description="Helical" evidence="2">
    <location>
        <begin position="21"/>
        <end position="40"/>
    </location>
</feature>
<evidence type="ECO:0000256" key="2">
    <source>
        <dbReference type="SAM" id="Phobius"/>
    </source>
</evidence>
<reference evidence="3" key="2">
    <citation type="journal article" date="2021" name="PeerJ">
        <title>Extensive microbial diversity within the chicken gut microbiome revealed by metagenomics and culture.</title>
        <authorList>
            <person name="Gilroy R."/>
            <person name="Ravi A."/>
            <person name="Getino M."/>
            <person name="Pursley I."/>
            <person name="Horton D.L."/>
            <person name="Alikhan N.F."/>
            <person name="Baker D."/>
            <person name="Gharbi K."/>
            <person name="Hall N."/>
            <person name="Watson M."/>
            <person name="Adriaenssens E.M."/>
            <person name="Foster-Nyarko E."/>
            <person name="Jarju S."/>
            <person name="Secka A."/>
            <person name="Antonio M."/>
            <person name="Oren A."/>
            <person name="Chaudhuri R.R."/>
            <person name="La Ragione R."/>
            <person name="Hildebrand F."/>
            <person name="Pallen M.J."/>
        </authorList>
    </citation>
    <scope>NUCLEOTIDE SEQUENCE</scope>
    <source>
        <strain evidence="3">ChiGjej1B1-22543</strain>
    </source>
</reference>
<keyword evidence="1" id="KW-0175">Coiled coil</keyword>
<gene>
    <name evidence="3" type="ORF">IAC52_02340</name>
</gene>
<dbReference type="EMBL" id="DVMV01000015">
    <property type="protein sequence ID" value="HIU45117.1"/>
    <property type="molecule type" value="Genomic_DNA"/>
</dbReference>
<feature type="transmembrane region" description="Helical" evidence="2">
    <location>
        <begin position="96"/>
        <end position="117"/>
    </location>
</feature>
<evidence type="ECO:0000313" key="3">
    <source>
        <dbReference type="EMBL" id="HIU45117.1"/>
    </source>
</evidence>
<keyword evidence="2" id="KW-0472">Membrane</keyword>
<keyword evidence="2" id="KW-1133">Transmembrane helix</keyword>
<dbReference type="Proteomes" id="UP000824070">
    <property type="component" value="Unassembled WGS sequence"/>
</dbReference>
<protein>
    <submittedName>
        <fullName evidence="3">Uncharacterized protein</fullName>
    </submittedName>
</protein>
<feature type="transmembrane region" description="Helical" evidence="2">
    <location>
        <begin position="137"/>
        <end position="158"/>
    </location>
</feature>
<proteinExistence type="predicted"/>
<reference evidence="3" key="1">
    <citation type="submission" date="2020-10" db="EMBL/GenBank/DDBJ databases">
        <authorList>
            <person name="Gilroy R."/>
        </authorList>
    </citation>
    <scope>NUCLEOTIDE SEQUENCE</scope>
    <source>
        <strain evidence="3">ChiGjej1B1-22543</strain>
    </source>
</reference>
<keyword evidence="2" id="KW-0812">Transmembrane</keyword>
<organism evidence="3 4">
    <name type="scientific">Candidatus Alloenteromonas pullicola</name>
    <dbReference type="NCBI Taxonomy" id="2840784"/>
    <lineage>
        <taxon>Bacteria</taxon>
        <taxon>Bacillati</taxon>
        <taxon>Bacillota</taxon>
        <taxon>Bacillota incertae sedis</taxon>
        <taxon>Candidatus Alloenteromonas</taxon>
    </lineage>
</organism>
<evidence type="ECO:0000313" key="4">
    <source>
        <dbReference type="Proteomes" id="UP000824070"/>
    </source>
</evidence>
<feature type="transmembrane region" description="Helical" evidence="2">
    <location>
        <begin position="71"/>
        <end position="89"/>
    </location>
</feature>
<dbReference type="AlphaFoldDB" id="A0A9D1LNK8"/>